<evidence type="ECO:0000256" key="9">
    <source>
        <dbReference type="ARBA" id="ARBA00022932"/>
    </source>
</evidence>
<evidence type="ECO:0000313" key="14">
    <source>
        <dbReference type="EMBL" id="MBB4657886.1"/>
    </source>
</evidence>
<dbReference type="InterPro" id="IPR012763">
    <property type="entry name" value="DNA_pol_III_sug/sutau_N"/>
</dbReference>
<keyword evidence="5" id="KW-0479">Metal-binding</keyword>
<evidence type="ECO:0000256" key="7">
    <source>
        <dbReference type="ARBA" id="ARBA00022833"/>
    </source>
</evidence>
<dbReference type="Pfam" id="PF12362">
    <property type="entry name" value="DUF3646"/>
    <property type="match status" value="1"/>
</dbReference>
<evidence type="ECO:0000256" key="2">
    <source>
        <dbReference type="ARBA" id="ARBA00022679"/>
    </source>
</evidence>
<evidence type="ECO:0000256" key="1">
    <source>
        <dbReference type="ARBA" id="ARBA00006360"/>
    </source>
</evidence>
<keyword evidence="3 11" id="KW-0548">Nucleotidyltransferase</keyword>
<dbReference type="GO" id="GO:0006261">
    <property type="term" value="P:DNA-templated DNA replication"/>
    <property type="evidence" value="ECO:0007669"/>
    <property type="project" value="TreeGrafter"/>
</dbReference>
<dbReference type="GO" id="GO:0009360">
    <property type="term" value="C:DNA polymerase III complex"/>
    <property type="evidence" value="ECO:0007669"/>
    <property type="project" value="InterPro"/>
</dbReference>
<dbReference type="Pfam" id="PF12169">
    <property type="entry name" value="DNA_pol3_gamma3"/>
    <property type="match status" value="1"/>
</dbReference>
<dbReference type="CDD" id="cd18137">
    <property type="entry name" value="HLD_clamp_pol_III_gamma_tau"/>
    <property type="match status" value="1"/>
</dbReference>
<dbReference type="Proteomes" id="UP000563524">
    <property type="component" value="Unassembled WGS sequence"/>
</dbReference>
<comment type="similarity">
    <text evidence="1 11">Belongs to the DnaX/STICHEL family.</text>
</comment>
<keyword evidence="9 11" id="KW-0239">DNA-directed DNA polymerase</keyword>
<keyword evidence="4 11" id="KW-0235">DNA replication</keyword>
<dbReference type="NCBIfam" id="NF006585">
    <property type="entry name" value="PRK09111.1"/>
    <property type="match status" value="1"/>
</dbReference>
<dbReference type="NCBIfam" id="TIGR02397">
    <property type="entry name" value="dnaX_nterm"/>
    <property type="match status" value="1"/>
</dbReference>
<dbReference type="PANTHER" id="PTHR11669">
    <property type="entry name" value="REPLICATION FACTOR C / DNA POLYMERASE III GAMMA-TAU SUBUNIT"/>
    <property type="match status" value="1"/>
</dbReference>
<dbReference type="InterPro" id="IPR027417">
    <property type="entry name" value="P-loop_NTPase"/>
</dbReference>
<keyword evidence="8 11" id="KW-0067">ATP-binding</keyword>
<protein>
    <recommendedName>
        <fullName evidence="11">DNA polymerase III subunit gamma/tau</fullName>
        <ecNumber evidence="11">2.7.7.7</ecNumber>
    </recommendedName>
</protein>
<dbReference type="SUPFAM" id="SSF52540">
    <property type="entry name" value="P-loop containing nucleoside triphosphate hydrolases"/>
    <property type="match status" value="1"/>
</dbReference>
<evidence type="ECO:0000256" key="5">
    <source>
        <dbReference type="ARBA" id="ARBA00022723"/>
    </source>
</evidence>
<dbReference type="CDD" id="cd00009">
    <property type="entry name" value="AAA"/>
    <property type="match status" value="1"/>
</dbReference>
<comment type="function">
    <text evidence="11">DNA polymerase III is a complex, multichain enzyme responsible for most of the replicative synthesis in bacteria. This DNA polymerase also exhibits 3' to 5' exonuclease activity.</text>
</comment>
<name>A0A840HYG5_9PROT</name>
<proteinExistence type="inferred from homology"/>
<evidence type="ECO:0000256" key="3">
    <source>
        <dbReference type="ARBA" id="ARBA00022695"/>
    </source>
</evidence>
<dbReference type="FunFam" id="3.40.50.300:FF:000014">
    <property type="entry name" value="DNA polymerase III subunit gamma/tau"/>
    <property type="match status" value="1"/>
</dbReference>
<dbReference type="EMBL" id="JACHOB010000001">
    <property type="protein sequence ID" value="MBB4657886.1"/>
    <property type="molecule type" value="Genomic_DNA"/>
</dbReference>
<gene>
    <name evidence="11" type="primary">dnaX</name>
    <name evidence="14" type="ORF">GGQ59_000386</name>
</gene>
<dbReference type="InterPro" id="IPR003593">
    <property type="entry name" value="AAA+_ATPase"/>
</dbReference>
<keyword evidence="6 11" id="KW-0547">Nucleotide-binding</keyword>
<keyword evidence="7" id="KW-0862">Zinc</keyword>
<evidence type="ECO:0000256" key="6">
    <source>
        <dbReference type="ARBA" id="ARBA00022741"/>
    </source>
</evidence>
<feature type="region of interest" description="Disordered" evidence="12">
    <location>
        <begin position="381"/>
        <end position="418"/>
    </location>
</feature>
<sequence length="534" mass="57744">MSDAPAYQVLARKYRPQSFDDLLGHDAMVRTLRNAFQADRIAHAFILTGVRGVGKTTTARIMARALNYETDETDRPTVDMPAEGRHCRAIAESRHPDVLEMDAASRTGVDDIRELIEGVRYAPVQARTKVYIIDEVHMLSKNAFNALLKTLEEPPPHVKFIFATTEIRKVPVTVLSRCQRFDLRRFDAETLADHLAGIAAKESASVAREGLLMLARAAEGSVRDALSLLDQALIQHRGEGEITPEQIRDMLGLADRTQSWSLLEAALRGDGAEALRLFRDQYDSGADPAATVRDLLEVTHLLTRVKAAGPEAAAHGRAGSADADQAREVAKGLSLPALTRAWTLLMKALDETHAAPDPAAAAEIGLVRLAYAAQLPTPEEALRQMSGGGTATARPKEAPAVPAPAPAPQAEPEPSGPQSLEDIVALAREHREVKLATQIQEHVRPVSIAPGRLEMALSGPVPPGFQGELSRGLLAWTGTPWQVHVTKGADVLVPTLKEARRAAVEAHPFYQEAMATFPGATLTDIRPLNPGESE</sequence>
<dbReference type="InterPro" id="IPR022754">
    <property type="entry name" value="DNA_pol_III_gamma-3"/>
</dbReference>
<accession>A0A840HYG5</accession>
<dbReference type="GO" id="GO:0003677">
    <property type="term" value="F:DNA binding"/>
    <property type="evidence" value="ECO:0007669"/>
    <property type="project" value="InterPro"/>
</dbReference>
<keyword evidence="15" id="KW-1185">Reference proteome</keyword>
<dbReference type="PANTHER" id="PTHR11669:SF0">
    <property type="entry name" value="PROTEIN STICHEL-LIKE 2"/>
    <property type="match status" value="1"/>
</dbReference>
<dbReference type="GO" id="GO:0005524">
    <property type="term" value="F:ATP binding"/>
    <property type="evidence" value="ECO:0007669"/>
    <property type="project" value="UniProtKB-KW"/>
</dbReference>
<dbReference type="RefSeq" id="WP_183815318.1">
    <property type="nucleotide sequence ID" value="NZ_JACHOB010000001.1"/>
</dbReference>
<comment type="catalytic activity">
    <reaction evidence="10 11">
        <text>DNA(n) + a 2'-deoxyribonucleoside 5'-triphosphate = DNA(n+1) + diphosphate</text>
        <dbReference type="Rhea" id="RHEA:22508"/>
        <dbReference type="Rhea" id="RHEA-COMP:17339"/>
        <dbReference type="Rhea" id="RHEA-COMP:17340"/>
        <dbReference type="ChEBI" id="CHEBI:33019"/>
        <dbReference type="ChEBI" id="CHEBI:61560"/>
        <dbReference type="ChEBI" id="CHEBI:173112"/>
        <dbReference type="EC" id="2.7.7.7"/>
    </reaction>
</comment>
<feature type="compositionally biased region" description="Pro residues" evidence="12">
    <location>
        <begin position="401"/>
        <end position="415"/>
    </location>
</feature>
<evidence type="ECO:0000256" key="10">
    <source>
        <dbReference type="ARBA" id="ARBA00049244"/>
    </source>
</evidence>
<evidence type="ECO:0000259" key="13">
    <source>
        <dbReference type="SMART" id="SM00382"/>
    </source>
</evidence>
<dbReference type="InterPro" id="IPR008921">
    <property type="entry name" value="DNA_pol3_clamp-load_cplx_C"/>
</dbReference>
<dbReference type="EC" id="2.7.7.7" evidence="11"/>
<dbReference type="AlphaFoldDB" id="A0A840HYG5"/>
<dbReference type="Gene3D" id="1.10.8.60">
    <property type="match status" value="1"/>
</dbReference>
<dbReference type="InterPro" id="IPR050238">
    <property type="entry name" value="DNA_Rep/Repair_Clamp_Loader"/>
</dbReference>
<dbReference type="Pfam" id="PF13177">
    <property type="entry name" value="DNA_pol3_delta2"/>
    <property type="match status" value="1"/>
</dbReference>
<evidence type="ECO:0000256" key="8">
    <source>
        <dbReference type="ARBA" id="ARBA00022840"/>
    </source>
</evidence>
<dbReference type="InterPro" id="IPR045085">
    <property type="entry name" value="HLD_clamp_pol_III_gamma_tau"/>
</dbReference>
<dbReference type="SUPFAM" id="SSF48019">
    <property type="entry name" value="post-AAA+ oligomerization domain-like"/>
    <property type="match status" value="1"/>
</dbReference>
<dbReference type="SMART" id="SM00382">
    <property type="entry name" value="AAA"/>
    <property type="match status" value="1"/>
</dbReference>
<evidence type="ECO:0000313" key="15">
    <source>
        <dbReference type="Proteomes" id="UP000563524"/>
    </source>
</evidence>
<dbReference type="GO" id="GO:0046872">
    <property type="term" value="F:metal ion binding"/>
    <property type="evidence" value="ECO:0007669"/>
    <property type="project" value="UniProtKB-KW"/>
</dbReference>
<evidence type="ECO:0000256" key="11">
    <source>
        <dbReference type="RuleBase" id="RU364063"/>
    </source>
</evidence>
<comment type="subunit">
    <text evidence="11">DNA polymerase III contains a core (composed of alpha, epsilon and theta chains) that associates with a tau subunit. This core dimerizes to form the POLIII' complex. PolIII' associates with the gamma complex (composed of gamma, delta, delta', psi and chi chains) and with the beta chain to form the complete DNA polymerase III complex.</text>
</comment>
<organism evidence="14 15">
    <name type="scientific">Parvularcula dongshanensis</name>
    <dbReference type="NCBI Taxonomy" id="1173995"/>
    <lineage>
        <taxon>Bacteria</taxon>
        <taxon>Pseudomonadati</taxon>
        <taxon>Pseudomonadota</taxon>
        <taxon>Alphaproteobacteria</taxon>
        <taxon>Parvularculales</taxon>
        <taxon>Parvularculaceae</taxon>
        <taxon>Parvularcula</taxon>
    </lineage>
</organism>
<dbReference type="GO" id="GO:0003887">
    <property type="term" value="F:DNA-directed DNA polymerase activity"/>
    <property type="evidence" value="ECO:0007669"/>
    <property type="project" value="UniProtKB-KW"/>
</dbReference>
<feature type="domain" description="AAA+ ATPase" evidence="13">
    <location>
        <begin position="41"/>
        <end position="187"/>
    </location>
</feature>
<reference evidence="14 15" key="1">
    <citation type="submission" date="2020-08" db="EMBL/GenBank/DDBJ databases">
        <title>Genomic Encyclopedia of Type Strains, Phase IV (KMG-IV): sequencing the most valuable type-strain genomes for metagenomic binning, comparative biology and taxonomic classification.</title>
        <authorList>
            <person name="Goeker M."/>
        </authorList>
    </citation>
    <scope>NUCLEOTIDE SEQUENCE [LARGE SCALE GENOMIC DNA]</scope>
    <source>
        <strain evidence="14 15">DSM 102850</strain>
    </source>
</reference>
<evidence type="ECO:0000256" key="4">
    <source>
        <dbReference type="ARBA" id="ARBA00022705"/>
    </source>
</evidence>
<dbReference type="Gene3D" id="3.40.50.300">
    <property type="entry name" value="P-loop containing nucleotide triphosphate hydrolases"/>
    <property type="match status" value="1"/>
</dbReference>
<dbReference type="Pfam" id="PF22608">
    <property type="entry name" value="DNAX_ATPase_lid"/>
    <property type="match status" value="1"/>
</dbReference>
<evidence type="ECO:0000256" key="12">
    <source>
        <dbReference type="SAM" id="MobiDB-lite"/>
    </source>
</evidence>
<keyword evidence="2 11" id="KW-0808">Transferase</keyword>
<dbReference type="Gene3D" id="1.20.272.10">
    <property type="match status" value="1"/>
</dbReference>
<dbReference type="InterPro" id="IPR022107">
    <property type="entry name" value="DNA_pol_III_gamma/tau_C"/>
</dbReference>
<comment type="caution">
    <text evidence="14">The sequence shown here is derived from an EMBL/GenBank/DDBJ whole genome shotgun (WGS) entry which is preliminary data.</text>
</comment>